<evidence type="ECO:0000259" key="2">
    <source>
        <dbReference type="PROSITE" id="PS51352"/>
    </source>
</evidence>
<keyword evidence="4" id="KW-1185">Reference proteome</keyword>
<dbReference type="InterPro" id="IPR013766">
    <property type="entry name" value="Thioredoxin_domain"/>
</dbReference>
<feature type="signal peptide" evidence="1">
    <location>
        <begin position="1"/>
        <end position="20"/>
    </location>
</feature>
<dbReference type="EMBL" id="CAJVAP010000016">
    <property type="protein sequence ID" value="CAG7612701.1"/>
    <property type="molecule type" value="Genomic_DNA"/>
</dbReference>
<accession>A0A916JY07</accession>
<feature type="chain" id="PRO_5039534277" description="Thioredoxin domain-containing protein" evidence="1">
    <location>
        <begin position="21"/>
        <end position="143"/>
    </location>
</feature>
<comment type="caution">
    <text evidence="3">The sequence shown here is derived from an EMBL/GenBank/DDBJ whole genome shotgun (WGS) entry which is preliminary data.</text>
</comment>
<evidence type="ECO:0000313" key="3">
    <source>
        <dbReference type="EMBL" id="CAG7612701.1"/>
    </source>
</evidence>
<evidence type="ECO:0000313" key="4">
    <source>
        <dbReference type="Proteomes" id="UP000693892"/>
    </source>
</evidence>
<organism evidence="3 4">
    <name type="scientific">Leucobacter soli</name>
    <dbReference type="NCBI Taxonomy" id="2812850"/>
    <lineage>
        <taxon>Bacteria</taxon>
        <taxon>Bacillati</taxon>
        <taxon>Actinomycetota</taxon>
        <taxon>Actinomycetes</taxon>
        <taxon>Micrococcales</taxon>
        <taxon>Microbacteriaceae</taxon>
        <taxon>Leucobacter</taxon>
    </lineage>
</organism>
<dbReference type="AlphaFoldDB" id="A0A916JY07"/>
<dbReference type="RefSeq" id="WP_218115234.1">
    <property type="nucleotide sequence ID" value="NZ_CAJVAP010000016.1"/>
</dbReference>
<reference evidence="3" key="1">
    <citation type="submission" date="2021-06" db="EMBL/GenBank/DDBJ databases">
        <authorList>
            <person name="Criscuolo A."/>
        </authorList>
    </citation>
    <scope>NUCLEOTIDE SEQUENCE</scope>
    <source>
        <strain evidence="3">CIP111803</strain>
    </source>
</reference>
<sequence>MTPTLALALIGALVAFAALAGTILANRTASVRVEAAGERLDPEVFAPRDFGSKGTVIQFSTAYCTRCPGTERIITESLDGRRGVEFIHIDVTARPELASRFRLNQTPTVLILDPSGTPRTRLAGPLSRETLASSIETTLGAPR</sequence>
<evidence type="ECO:0000256" key="1">
    <source>
        <dbReference type="SAM" id="SignalP"/>
    </source>
</evidence>
<keyword evidence="1" id="KW-0732">Signal</keyword>
<feature type="domain" description="Thioredoxin" evidence="2">
    <location>
        <begin position="18"/>
        <end position="140"/>
    </location>
</feature>
<proteinExistence type="predicted"/>
<protein>
    <recommendedName>
        <fullName evidence="2">Thioredoxin domain-containing protein</fullName>
    </recommendedName>
</protein>
<dbReference type="PROSITE" id="PS51352">
    <property type="entry name" value="THIOREDOXIN_2"/>
    <property type="match status" value="1"/>
</dbReference>
<name>A0A916JY07_9MICO</name>
<dbReference type="CDD" id="cd02947">
    <property type="entry name" value="TRX_family"/>
    <property type="match status" value="1"/>
</dbReference>
<dbReference type="Proteomes" id="UP000693892">
    <property type="component" value="Unassembled WGS sequence"/>
</dbReference>
<gene>
    <name evidence="3" type="ORF">LEUCIP111803_01600</name>
</gene>
<dbReference type="Pfam" id="PF00085">
    <property type="entry name" value="Thioredoxin"/>
    <property type="match status" value="1"/>
</dbReference>